<protein>
    <recommendedName>
        <fullName evidence="10">Tyr recombinase domain-containing protein</fullName>
    </recommendedName>
</protein>
<dbReference type="InterPro" id="IPR044068">
    <property type="entry name" value="CB"/>
</dbReference>
<dbReference type="Proteomes" id="UP000015520">
    <property type="component" value="Unassembled WGS sequence"/>
</dbReference>
<dbReference type="Gene3D" id="1.10.443.10">
    <property type="entry name" value="Intergrase catalytic core"/>
    <property type="match status" value="1"/>
</dbReference>
<evidence type="ECO:0008006" key="10">
    <source>
        <dbReference type="Google" id="ProtNLM"/>
    </source>
</evidence>
<dbReference type="PROSITE" id="PS51898">
    <property type="entry name" value="TYR_RECOMBINASE"/>
    <property type="match status" value="1"/>
</dbReference>
<dbReference type="SUPFAM" id="SSF56349">
    <property type="entry name" value="DNA breaking-rejoining enzymes"/>
    <property type="match status" value="1"/>
</dbReference>
<evidence type="ECO:0000256" key="2">
    <source>
        <dbReference type="ARBA" id="ARBA00022908"/>
    </source>
</evidence>
<comment type="caution">
    <text evidence="8">The sequence shown here is derived from an EMBL/GenBank/DDBJ whole genome shotgun (WGS) entry which is preliminary data.</text>
</comment>
<dbReference type="Gene3D" id="1.10.150.130">
    <property type="match status" value="1"/>
</dbReference>
<comment type="similarity">
    <text evidence="1">Belongs to the 'phage' integrase family.</text>
</comment>
<keyword evidence="3 5" id="KW-0238">DNA-binding</keyword>
<organism evidence="8 9">
    <name type="scientific">Sulfurimonas hongkongensis</name>
    <dbReference type="NCBI Taxonomy" id="1172190"/>
    <lineage>
        <taxon>Bacteria</taxon>
        <taxon>Pseudomonadati</taxon>
        <taxon>Campylobacterota</taxon>
        <taxon>Epsilonproteobacteria</taxon>
        <taxon>Campylobacterales</taxon>
        <taxon>Sulfurimonadaceae</taxon>
        <taxon>Sulfurimonas</taxon>
    </lineage>
</organism>
<dbReference type="Pfam" id="PF14659">
    <property type="entry name" value="Phage_int_SAM_3"/>
    <property type="match status" value="1"/>
</dbReference>
<dbReference type="CDD" id="cd01189">
    <property type="entry name" value="INT_ICEBs1_C_like"/>
    <property type="match status" value="1"/>
</dbReference>
<evidence type="ECO:0000313" key="8">
    <source>
        <dbReference type="EMBL" id="EQB39635.1"/>
    </source>
</evidence>
<feature type="domain" description="Core-binding (CB)" evidence="7">
    <location>
        <begin position="1"/>
        <end position="80"/>
    </location>
</feature>
<evidence type="ECO:0000256" key="1">
    <source>
        <dbReference type="ARBA" id="ARBA00008857"/>
    </source>
</evidence>
<reference evidence="8 9" key="1">
    <citation type="submission" date="2013-07" db="EMBL/GenBank/DDBJ databases">
        <title>Sulfurimonas hongkongensis AST-10 Genome Sequencing.</title>
        <authorList>
            <person name="Cai L."/>
            <person name="Zhang T."/>
        </authorList>
    </citation>
    <scope>NUCLEOTIDE SEQUENCE [LARGE SCALE GENOMIC DNA]</scope>
    <source>
        <strain evidence="8 9">AST-10</strain>
    </source>
</reference>
<evidence type="ECO:0000259" key="6">
    <source>
        <dbReference type="PROSITE" id="PS51898"/>
    </source>
</evidence>
<dbReference type="AlphaFoldDB" id="T0JF52"/>
<keyword evidence="9" id="KW-1185">Reference proteome</keyword>
<evidence type="ECO:0000313" key="9">
    <source>
        <dbReference type="Proteomes" id="UP000015520"/>
    </source>
</evidence>
<dbReference type="InterPro" id="IPR050090">
    <property type="entry name" value="Tyrosine_recombinase_XerCD"/>
</dbReference>
<keyword evidence="2" id="KW-0229">DNA integration</keyword>
<gene>
    <name evidence="8" type="ORF">M947_06475</name>
</gene>
<evidence type="ECO:0000256" key="5">
    <source>
        <dbReference type="PROSITE-ProRule" id="PRU01248"/>
    </source>
</evidence>
<dbReference type="OrthoDB" id="5391994at2"/>
<dbReference type="InterPro" id="IPR011010">
    <property type="entry name" value="DNA_brk_join_enz"/>
</dbReference>
<dbReference type="GO" id="GO:0003677">
    <property type="term" value="F:DNA binding"/>
    <property type="evidence" value="ECO:0007669"/>
    <property type="project" value="UniProtKB-UniRule"/>
</dbReference>
<accession>T0JF52</accession>
<dbReference type="PATRIC" id="fig|1172190.3.peg.1255"/>
<dbReference type="InterPro" id="IPR013762">
    <property type="entry name" value="Integrase-like_cat_sf"/>
</dbReference>
<keyword evidence="4" id="KW-0233">DNA recombination</keyword>
<dbReference type="PANTHER" id="PTHR30349">
    <property type="entry name" value="PHAGE INTEGRASE-RELATED"/>
    <property type="match status" value="1"/>
</dbReference>
<evidence type="ECO:0000256" key="3">
    <source>
        <dbReference type="ARBA" id="ARBA00023125"/>
    </source>
</evidence>
<evidence type="ECO:0000259" key="7">
    <source>
        <dbReference type="PROSITE" id="PS51900"/>
    </source>
</evidence>
<dbReference type="PANTHER" id="PTHR30349:SF41">
    <property type="entry name" value="INTEGRASE_RECOMBINASE PROTEIN MJ0367-RELATED"/>
    <property type="match status" value="1"/>
</dbReference>
<dbReference type="Pfam" id="PF00589">
    <property type="entry name" value="Phage_integrase"/>
    <property type="match status" value="1"/>
</dbReference>
<dbReference type="InterPro" id="IPR010998">
    <property type="entry name" value="Integrase_recombinase_N"/>
</dbReference>
<dbReference type="GO" id="GO:0006310">
    <property type="term" value="P:DNA recombination"/>
    <property type="evidence" value="ECO:0007669"/>
    <property type="project" value="UniProtKB-KW"/>
</dbReference>
<dbReference type="InterPro" id="IPR002104">
    <property type="entry name" value="Integrase_catalytic"/>
</dbReference>
<sequence>MTFEHYADIYLKLKKSELKPSTYYRYEGTVLNKIIPFFINREISTIKASELRMWLLNWNMSNKTLLHYISILRGIFEEAIYDEEISQNPCKYLRKLKIIKKEILPFTPKEVNLILSHAKNKNFKSYLYIAFYTGMRGGEIVGLKKQDIDFDKKIIKVKRSKGRYGESSPKTQSGVRSVPILDILYPHLKELYNSHDNEYLLITQYKKPYNHNETFSNRHWIPMFQELDIKYRRLYNTRHTFATMMLSNGFTTPQNLAQILGHANSQMVHQVYSKYINDGKFDFNFNINLY</sequence>
<name>T0JF52_9BACT</name>
<evidence type="ECO:0000256" key="4">
    <source>
        <dbReference type="ARBA" id="ARBA00023172"/>
    </source>
</evidence>
<feature type="domain" description="Tyr recombinase" evidence="6">
    <location>
        <begin position="101"/>
        <end position="290"/>
    </location>
</feature>
<dbReference type="GO" id="GO:0015074">
    <property type="term" value="P:DNA integration"/>
    <property type="evidence" value="ECO:0007669"/>
    <property type="project" value="UniProtKB-KW"/>
</dbReference>
<dbReference type="EMBL" id="AUPZ01000007">
    <property type="protein sequence ID" value="EQB39635.1"/>
    <property type="molecule type" value="Genomic_DNA"/>
</dbReference>
<dbReference type="PROSITE" id="PS51900">
    <property type="entry name" value="CB"/>
    <property type="match status" value="1"/>
</dbReference>
<dbReference type="InterPro" id="IPR004107">
    <property type="entry name" value="Integrase_SAM-like_N"/>
</dbReference>
<dbReference type="RefSeq" id="WP_021287558.1">
    <property type="nucleotide sequence ID" value="NZ_AUPZ01000007.1"/>
</dbReference>
<dbReference type="eggNOG" id="COG0582">
    <property type="taxonomic scope" value="Bacteria"/>
</dbReference>
<dbReference type="STRING" id="1172190.M947_06475"/>
<proteinExistence type="inferred from homology"/>